<dbReference type="GO" id="GO:1903457">
    <property type="term" value="P:lactate catabolic process"/>
    <property type="evidence" value="ECO:0007669"/>
    <property type="project" value="TreeGrafter"/>
</dbReference>
<organism evidence="7 8">
    <name type="scientific">Colletotrichum orbiculare (strain 104-T / ATCC 96160 / CBS 514.97 / LARS 414 / MAFF 240422)</name>
    <name type="common">Cucumber anthracnose fungus</name>
    <name type="synonym">Colletotrichum lagenarium</name>
    <dbReference type="NCBI Taxonomy" id="1213857"/>
    <lineage>
        <taxon>Eukaryota</taxon>
        <taxon>Fungi</taxon>
        <taxon>Dikarya</taxon>
        <taxon>Ascomycota</taxon>
        <taxon>Pezizomycotina</taxon>
        <taxon>Sordariomycetes</taxon>
        <taxon>Hypocreomycetidae</taxon>
        <taxon>Glomerellales</taxon>
        <taxon>Glomerellaceae</taxon>
        <taxon>Colletotrichum</taxon>
        <taxon>Colletotrichum orbiculare species complex</taxon>
    </lineage>
</organism>
<dbReference type="InterPro" id="IPR036318">
    <property type="entry name" value="FAD-bd_PCMH-like_sf"/>
</dbReference>
<dbReference type="InterPro" id="IPR004113">
    <property type="entry name" value="FAD-bd_oxidored_4_C"/>
</dbReference>
<dbReference type="Gene3D" id="3.30.43.10">
    <property type="entry name" value="Uridine Diphospho-n-acetylenolpyruvylglucosamine Reductase, domain 2"/>
    <property type="match status" value="1"/>
</dbReference>
<feature type="domain" description="FAD-binding PCMH-type" evidence="6">
    <location>
        <begin position="65"/>
        <end position="267"/>
    </location>
</feature>
<keyword evidence="8" id="KW-1185">Reference proteome</keyword>
<evidence type="ECO:0000313" key="8">
    <source>
        <dbReference type="Proteomes" id="UP000014480"/>
    </source>
</evidence>
<dbReference type="InterPro" id="IPR016164">
    <property type="entry name" value="FAD-linked_Oxase-like_C"/>
</dbReference>
<dbReference type="AlphaFoldDB" id="A0A484FIJ7"/>
<sequence length="621" mass="69022">MTSIPEPIALPPDFTYAKFREFITRAREICGVDNVRVVPRNEPLEGDSYLNQPKSHDHFPLYEKTKFVASAVVSPRHVPDVQALVRLCNDLVMPLWPISLGRNFGYGGASPRVPGSVVVDLGRHMNRILEVNVEGAYALVEPGVSFQDLHEYLEKHDLREKLWLSVPVGHGSVLGNCVERGVGATPYGDHWGTHCGMEVVLPNGDLVRTGMGGVPNPNADANKRPDEQPACETWQLFNTGYGPYNDGLFSQSNLGIVTKLGVWLMPNPGGYQPYEITFETDADLPRVVDIIRPLRLQMVLQNVPFLRHTLLNAAHCGPKSKYTSKEGPMSEDEVDAIAKELDMGRWQLIGAVYGPKPVRDVMLGVIKHEFLSIPGSRFFLPEDRPRESPLRARELLMQGIPTLDELRGLDWLPNGGQLFWAPISKVSGADAKKQHDVAKALITSHGFDYLGAFAVGMRELHHVIGIPYRLDVPEDVRRVRQLAHELIKETTAHGWGQFRAHTALMDPVADAFNWNDNAQMRLNETIKNALDPNGIMAPGKNGVWPARSQTIRTAEIVHWLLKSWVRSTLSDSFHLRRSSLGKSCETQMERASSSQCKRHRPATGTSGPTATVSPREQAVSS</sequence>
<evidence type="ECO:0000256" key="3">
    <source>
        <dbReference type="ARBA" id="ARBA00022827"/>
    </source>
</evidence>
<feature type="compositionally biased region" description="Polar residues" evidence="5">
    <location>
        <begin position="603"/>
        <end position="621"/>
    </location>
</feature>
<evidence type="ECO:0000256" key="5">
    <source>
        <dbReference type="SAM" id="MobiDB-lite"/>
    </source>
</evidence>
<evidence type="ECO:0000256" key="4">
    <source>
        <dbReference type="ARBA" id="ARBA00023002"/>
    </source>
</evidence>
<evidence type="ECO:0000256" key="1">
    <source>
        <dbReference type="ARBA" id="ARBA00001974"/>
    </source>
</evidence>
<reference evidence="8" key="1">
    <citation type="journal article" date="2013" name="New Phytol.">
        <title>Comparative genomic and transcriptomic analyses reveal the hemibiotrophic stage shift of Colletotrichum fungi.</title>
        <authorList>
            <person name="Gan P."/>
            <person name="Ikeda K."/>
            <person name="Irieda H."/>
            <person name="Narusaka M."/>
            <person name="O'Connell R.J."/>
            <person name="Narusaka Y."/>
            <person name="Takano Y."/>
            <person name="Kubo Y."/>
            <person name="Shirasu K."/>
        </authorList>
    </citation>
    <scope>NUCLEOTIDE SEQUENCE [LARGE SCALE GENOMIC DNA]</scope>
    <source>
        <strain evidence="8">104-T / ATCC 96160 / CBS 514.97 / LARS 414 / MAFF 240422</strain>
    </source>
</reference>
<dbReference type="STRING" id="1213857.A0A484FIJ7"/>
<dbReference type="Gene3D" id="3.30.465.10">
    <property type="match status" value="1"/>
</dbReference>
<dbReference type="EMBL" id="AMCV02000026">
    <property type="protein sequence ID" value="TDZ17853.1"/>
    <property type="molecule type" value="Genomic_DNA"/>
</dbReference>
<comment type="caution">
    <text evidence="7">The sequence shown here is derived from an EMBL/GenBank/DDBJ whole genome shotgun (WGS) entry which is preliminary data.</text>
</comment>
<dbReference type="PROSITE" id="PS51387">
    <property type="entry name" value="FAD_PCMH"/>
    <property type="match status" value="1"/>
</dbReference>
<dbReference type="Proteomes" id="UP000014480">
    <property type="component" value="Unassembled WGS sequence"/>
</dbReference>
<dbReference type="SUPFAM" id="SSF55103">
    <property type="entry name" value="FAD-linked oxidases, C-terminal domain"/>
    <property type="match status" value="1"/>
</dbReference>
<dbReference type="PANTHER" id="PTHR11748:SF114">
    <property type="entry name" value="ARYL-ALCOHOL OXIDASE VANILLYL-ALCOHOL OXIDASE (AFU_ORTHOLOGUE AFUA_3G09500)-RELATED"/>
    <property type="match status" value="1"/>
</dbReference>
<dbReference type="PANTHER" id="PTHR11748">
    <property type="entry name" value="D-LACTATE DEHYDROGENASE"/>
    <property type="match status" value="1"/>
</dbReference>
<keyword evidence="3" id="KW-0274">FAD</keyword>
<dbReference type="Pfam" id="PF02913">
    <property type="entry name" value="FAD-oxidase_C"/>
    <property type="match status" value="1"/>
</dbReference>
<dbReference type="GO" id="GO:0004458">
    <property type="term" value="F:D-lactate dehydrogenase (cytochrome) activity"/>
    <property type="evidence" value="ECO:0007669"/>
    <property type="project" value="TreeGrafter"/>
</dbReference>
<keyword evidence="2" id="KW-0285">Flavoprotein</keyword>
<name>A0A484FIJ7_COLOR</name>
<dbReference type="GO" id="GO:0071949">
    <property type="term" value="F:FAD binding"/>
    <property type="evidence" value="ECO:0007669"/>
    <property type="project" value="InterPro"/>
</dbReference>
<comment type="cofactor">
    <cofactor evidence="1">
        <name>FAD</name>
        <dbReference type="ChEBI" id="CHEBI:57692"/>
    </cofactor>
</comment>
<protein>
    <submittedName>
        <fullName evidence="7">Vanillyl-alcohol oxidase</fullName>
    </submittedName>
</protein>
<dbReference type="InterPro" id="IPR006094">
    <property type="entry name" value="Oxid_FAD_bind_N"/>
</dbReference>
<dbReference type="OrthoDB" id="5332616at2759"/>
<proteinExistence type="predicted"/>
<dbReference type="InterPro" id="IPR016167">
    <property type="entry name" value="FAD-bd_PCMH_sub1"/>
</dbReference>
<dbReference type="GO" id="GO:0005739">
    <property type="term" value="C:mitochondrion"/>
    <property type="evidence" value="ECO:0007669"/>
    <property type="project" value="TreeGrafter"/>
</dbReference>
<keyword evidence="4" id="KW-0560">Oxidoreductase</keyword>
<accession>A0A484FIJ7</accession>
<gene>
    <name evidence="7" type="primary">VAOA-3</name>
    <name evidence="7" type="ORF">Cob_v009179</name>
</gene>
<dbReference type="InterPro" id="IPR016166">
    <property type="entry name" value="FAD-bd_PCMH"/>
</dbReference>
<dbReference type="Gene3D" id="1.10.45.10">
    <property type="entry name" value="Vanillyl-alcohol Oxidase, Chain A, domain 4"/>
    <property type="match status" value="1"/>
</dbReference>
<evidence type="ECO:0000256" key="2">
    <source>
        <dbReference type="ARBA" id="ARBA00022630"/>
    </source>
</evidence>
<dbReference type="Gene3D" id="3.40.462.10">
    <property type="entry name" value="FAD-linked oxidases, C-terminal domain"/>
    <property type="match status" value="1"/>
</dbReference>
<evidence type="ECO:0000313" key="7">
    <source>
        <dbReference type="EMBL" id="TDZ17853.1"/>
    </source>
</evidence>
<dbReference type="SUPFAM" id="SSF56176">
    <property type="entry name" value="FAD-binding/transporter-associated domain-like"/>
    <property type="match status" value="1"/>
</dbReference>
<dbReference type="InterPro" id="IPR016169">
    <property type="entry name" value="FAD-bd_PCMH_sub2"/>
</dbReference>
<dbReference type="InterPro" id="IPR016171">
    <property type="entry name" value="Vanillyl_alc_oxidase_C-sub2"/>
</dbReference>
<dbReference type="GO" id="GO:0008720">
    <property type="term" value="F:D-lactate dehydrogenase (NAD+) activity"/>
    <property type="evidence" value="ECO:0007669"/>
    <property type="project" value="TreeGrafter"/>
</dbReference>
<dbReference type="InterPro" id="IPR016170">
    <property type="entry name" value="Cytok_DH_C_sf"/>
</dbReference>
<dbReference type="Pfam" id="PF01565">
    <property type="entry name" value="FAD_binding_4"/>
    <property type="match status" value="1"/>
</dbReference>
<reference evidence="8" key="2">
    <citation type="journal article" date="2019" name="Mol. Plant Microbe Interact.">
        <title>Genome sequence resources for four phytopathogenic fungi from the Colletotrichum orbiculare species complex.</title>
        <authorList>
            <person name="Gan P."/>
            <person name="Tsushima A."/>
            <person name="Narusaka M."/>
            <person name="Narusaka Y."/>
            <person name="Takano Y."/>
            <person name="Kubo Y."/>
            <person name="Shirasu K."/>
        </authorList>
    </citation>
    <scope>GENOME REANNOTATION</scope>
    <source>
        <strain evidence="8">104-T / ATCC 96160 / CBS 514.97 / LARS 414 / MAFF 240422</strain>
    </source>
</reference>
<feature type="region of interest" description="Disordered" evidence="5">
    <location>
        <begin position="587"/>
        <end position="621"/>
    </location>
</feature>
<evidence type="ECO:0000259" key="6">
    <source>
        <dbReference type="PROSITE" id="PS51387"/>
    </source>
</evidence>